<keyword evidence="4" id="KW-1185">Reference proteome</keyword>
<keyword evidence="1" id="KW-0472">Membrane</keyword>
<sequence>MNIVKSFTITVGALFAAAAGLQAQSVISINFDNGGNPITGSTGAVNAGSWNTAAFGAAGSPVTTSNLLFDDGTASITDISLSNRLNGTPGGNDQVLPGATGEMLNLYTERNRNDGARINITDITFSQYDVYLYYGSVFTEIVVNGVYQGSYLDNDDGSSFVEGSPTVEGNYARFSGLSGSTLEILTALDGDGNLSGEGFVFGAQIVAVPEPSAFALLAGMVGLTWVMVRRRA</sequence>
<dbReference type="EMBL" id="QHJQ01000003">
    <property type="protein sequence ID" value="PXA04646.1"/>
    <property type="molecule type" value="Genomic_DNA"/>
</dbReference>
<evidence type="ECO:0000313" key="3">
    <source>
        <dbReference type="EMBL" id="PXA04646.1"/>
    </source>
</evidence>
<feature type="transmembrane region" description="Helical" evidence="1">
    <location>
        <begin position="211"/>
        <end position="228"/>
    </location>
</feature>
<name>A0A317ZGF7_9BACT</name>
<evidence type="ECO:0000256" key="1">
    <source>
        <dbReference type="SAM" id="Phobius"/>
    </source>
</evidence>
<proteinExistence type="predicted"/>
<dbReference type="RefSeq" id="WP_110130451.1">
    <property type="nucleotide sequence ID" value="NZ_QHJQ01000003.1"/>
</dbReference>
<dbReference type="Proteomes" id="UP000247099">
    <property type="component" value="Unassembled WGS sequence"/>
</dbReference>
<evidence type="ECO:0000256" key="2">
    <source>
        <dbReference type="SAM" id="SignalP"/>
    </source>
</evidence>
<evidence type="ECO:0008006" key="5">
    <source>
        <dbReference type="Google" id="ProtNLM"/>
    </source>
</evidence>
<gene>
    <name evidence="3" type="ORF">DDZ13_05595</name>
</gene>
<feature type="chain" id="PRO_5016259074" description="PEP-CTERM protein-sorting domain-containing protein" evidence="2">
    <location>
        <begin position="24"/>
        <end position="232"/>
    </location>
</feature>
<reference evidence="3 4" key="1">
    <citation type="submission" date="2018-05" db="EMBL/GenBank/DDBJ databases">
        <title>Coraliomargarita sinensis sp. nov., isolated from a marine solar saltern.</title>
        <authorList>
            <person name="Zhou L.Y."/>
        </authorList>
    </citation>
    <scope>NUCLEOTIDE SEQUENCE [LARGE SCALE GENOMIC DNA]</scope>
    <source>
        <strain evidence="3 4">WN38</strain>
    </source>
</reference>
<comment type="caution">
    <text evidence="3">The sequence shown here is derived from an EMBL/GenBank/DDBJ whole genome shotgun (WGS) entry which is preliminary data.</text>
</comment>
<organism evidence="3 4">
    <name type="scientific">Coraliomargarita sinensis</name>
    <dbReference type="NCBI Taxonomy" id="2174842"/>
    <lineage>
        <taxon>Bacteria</taxon>
        <taxon>Pseudomonadati</taxon>
        <taxon>Verrucomicrobiota</taxon>
        <taxon>Opitutia</taxon>
        <taxon>Puniceicoccales</taxon>
        <taxon>Coraliomargaritaceae</taxon>
        <taxon>Coraliomargarita</taxon>
    </lineage>
</organism>
<dbReference type="InParanoid" id="A0A317ZGF7"/>
<evidence type="ECO:0000313" key="4">
    <source>
        <dbReference type="Proteomes" id="UP000247099"/>
    </source>
</evidence>
<accession>A0A317ZGF7</accession>
<feature type="signal peptide" evidence="2">
    <location>
        <begin position="1"/>
        <end position="23"/>
    </location>
</feature>
<keyword evidence="1" id="KW-0812">Transmembrane</keyword>
<keyword evidence="2" id="KW-0732">Signal</keyword>
<keyword evidence="1" id="KW-1133">Transmembrane helix</keyword>
<dbReference type="AlphaFoldDB" id="A0A317ZGF7"/>
<protein>
    <recommendedName>
        <fullName evidence="5">PEP-CTERM protein-sorting domain-containing protein</fullName>
    </recommendedName>
</protein>